<evidence type="ECO:0000313" key="4">
    <source>
        <dbReference type="EMBL" id="KAJ0188496.1"/>
    </source>
</evidence>
<dbReference type="InterPro" id="IPR004037">
    <property type="entry name" value="Ribosomal_eL8-like_CS"/>
</dbReference>
<dbReference type="PRINTS" id="PR00881">
    <property type="entry name" value="L7ARS6FAMILY"/>
</dbReference>
<keyword evidence="2" id="KW-0687">Ribonucleoprotein</keyword>
<dbReference type="Gene3D" id="3.30.1330.30">
    <property type="match status" value="1"/>
</dbReference>
<dbReference type="InterPro" id="IPR004038">
    <property type="entry name" value="Ribosomal_eL8/eL30/eS12/Gad45"/>
</dbReference>
<dbReference type="InterPro" id="IPR050257">
    <property type="entry name" value="eL8/uL1-like"/>
</dbReference>
<dbReference type="InterPro" id="IPR029064">
    <property type="entry name" value="Ribosomal_eL30-like_sf"/>
</dbReference>
<dbReference type="GO" id="GO:1990904">
    <property type="term" value="C:ribonucleoprotein complex"/>
    <property type="evidence" value="ECO:0007669"/>
    <property type="project" value="UniProtKB-KW"/>
</dbReference>
<feature type="domain" description="Ribosomal protein eL8/eL30/eS12/Gadd45" evidence="3">
    <location>
        <begin position="8"/>
        <end position="54"/>
    </location>
</feature>
<dbReference type="Pfam" id="PF01248">
    <property type="entry name" value="Ribosomal_L7Ae"/>
    <property type="match status" value="1"/>
</dbReference>
<dbReference type="GO" id="GO:0003723">
    <property type="term" value="F:RNA binding"/>
    <property type="evidence" value="ECO:0007669"/>
    <property type="project" value="InterPro"/>
</dbReference>
<organism evidence="4 5">
    <name type="scientific">Lactuca sativa</name>
    <name type="common">Garden lettuce</name>
    <dbReference type="NCBI Taxonomy" id="4236"/>
    <lineage>
        <taxon>Eukaryota</taxon>
        <taxon>Viridiplantae</taxon>
        <taxon>Streptophyta</taxon>
        <taxon>Embryophyta</taxon>
        <taxon>Tracheophyta</taxon>
        <taxon>Spermatophyta</taxon>
        <taxon>Magnoliopsida</taxon>
        <taxon>eudicotyledons</taxon>
        <taxon>Gunneridae</taxon>
        <taxon>Pentapetalae</taxon>
        <taxon>asterids</taxon>
        <taxon>campanulids</taxon>
        <taxon>Asterales</taxon>
        <taxon>Asteraceae</taxon>
        <taxon>Cichorioideae</taxon>
        <taxon>Cichorieae</taxon>
        <taxon>Lactucinae</taxon>
        <taxon>Lactuca</taxon>
    </lineage>
</organism>
<comment type="caution">
    <text evidence="4">The sequence shown here is derived from an EMBL/GenBank/DDBJ whole genome shotgun (WGS) entry which is preliminary data.</text>
</comment>
<evidence type="ECO:0000256" key="2">
    <source>
        <dbReference type="ARBA" id="ARBA00023274"/>
    </source>
</evidence>
<dbReference type="EMBL" id="NBSK02000009">
    <property type="protein sequence ID" value="KAJ0188496.1"/>
    <property type="molecule type" value="Genomic_DNA"/>
</dbReference>
<dbReference type="SUPFAM" id="SSF55315">
    <property type="entry name" value="L30e-like"/>
    <property type="match status" value="1"/>
</dbReference>
<reference evidence="4 5" key="1">
    <citation type="journal article" date="2017" name="Nat. Commun.">
        <title>Genome assembly with in vitro proximity ligation data and whole-genome triplication in lettuce.</title>
        <authorList>
            <person name="Reyes-Chin-Wo S."/>
            <person name="Wang Z."/>
            <person name="Yang X."/>
            <person name="Kozik A."/>
            <person name="Arikit S."/>
            <person name="Song C."/>
            <person name="Xia L."/>
            <person name="Froenicke L."/>
            <person name="Lavelle D.O."/>
            <person name="Truco M.J."/>
            <person name="Xia R."/>
            <person name="Zhu S."/>
            <person name="Xu C."/>
            <person name="Xu H."/>
            <person name="Xu X."/>
            <person name="Cox K."/>
            <person name="Korf I."/>
            <person name="Meyers B.C."/>
            <person name="Michelmore R.W."/>
        </authorList>
    </citation>
    <scope>NUCLEOTIDE SEQUENCE [LARGE SCALE GENOMIC DNA]</scope>
    <source>
        <strain evidence="5">cv. Salinas</strain>
        <tissue evidence="4">Seedlings</tissue>
    </source>
</reference>
<protein>
    <recommendedName>
        <fullName evidence="3">Ribosomal protein eL8/eL30/eS12/Gadd45 domain-containing protein</fullName>
    </recommendedName>
</protein>
<name>A0A9R1WUW9_LACSA</name>
<evidence type="ECO:0000313" key="5">
    <source>
        <dbReference type="Proteomes" id="UP000235145"/>
    </source>
</evidence>
<sequence length="95" mass="11019">MTYYVPFQNKAQLVIIAHDVDPIELVVWLPALCRKMEIPYCIVKGKSRLGTVIVSDNSFCITFMAIFCFLGKEYGLFQRASCHLLIWLLFQETIR</sequence>
<proteinExistence type="inferred from homology"/>
<dbReference type="PROSITE" id="PS01082">
    <property type="entry name" value="RIBOSOMAL_L7AE"/>
    <property type="match status" value="1"/>
</dbReference>
<comment type="similarity">
    <text evidence="1">Belongs to the eukaryotic ribosomal protein eL8 family.</text>
</comment>
<dbReference type="AlphaFoldDB" id="A0A9R1WUW9"/>
<gene>
    <name evidence="4" type="ORF">LSAT_V11C900494100</name>
</gene>
<dbReference type="InterPro" id="IPR018492">
    <property type="entry name" value="Ribosomal_eL8/Nhp2"/>
</dbReference>
<evidence type="ECO:0000256" key="1">
    <source>
        <dbReference type="ARBA" id="ARBA00007337"/>
    </source>
</evidence>
<dbReference type="PANTHER" id="PTHR23105">
    <property type="entry name" value="RIBOSOMAL PROTEIN L7AE FAMILY MEMBER"/>
    <property type="match status" value="1"/>
</dbReference>
<accession>A0A9R1WUW9</accession>
<dbReference type="GO" id="GO:0042254">
    <property type="term" value="P:ribosome biogenesis"/>
    <property type="evidence" value="ECO:0007669"/>
    <property type="project" value="InterPro"/>
</dbReference>
<keyword evidence="5" id="KW-1185">Reference proteome</keyword>
<dbReference type="Proteomes" id="UP000235145">
    <property type="component" value="Unassembled WGS sequence"/>
</dbReference>
<evidence type="ECO:0000259" key="3">
    <source>
        <dbReference type="Pfam" id="PF01248"/>
    </source>
</evidence>